<dbReference type="PANTHER" id="PTHR35894">
    <property type="entry name" value="GENERAL SECRETION PATHWAY PROTEIN A-RELATED"/>
    <property type="match status" value="1"/>
</dbReference>
<dbReference type="SUPFAM" id="SSF52540">
    <property type="entry name" value="P-loop containing nucleoside triphosphate hydrolases"/>
    <property type="match status" value="1"/>
</dbReference>
<dbReference type="OrthoDB" id="4180634at2"/>
<dbReference type="Proteomes" id="UP000305778">
    <property type="component" value="Unassembled WGS sequence"/>
</dbReference>
<feature type="domain" description="ORC1/DEAH AAA+ ATPase" evidence="1">
    <location>
        <begin position="48"/>
        <end position="166"/>
    </location>
</feature>
<gene>
    <name evidence="2" type="ORF">FCI23_45080</name>
</gene>
<keyword evidence="2" id="KW-0547">Nucleotide-binding</keyword>
<dbReference type="GO" id="GO:0016887">
    <property type="term" value="F:ATP hydrolysis activity"/>
    <property type="evidence" value="ECO:0007669"/>
    <property type="project" value="InterPro"/>
</dbReference>
<dbReference type="RefSeq" id="WP_136729844.1">
    <property type="nucleotide sequence ID" value="NZ_SUMC01000101.1"/>
</dbReference>
<dbReference type="InterPro" id="IPR052026">
    <property type="entry name" value="ExeA_AAA_ATPase_DNA-bind"/>
</dbReference>
<sequence>MATTAPDGDTPVPRNPNPYHYLRLSGANTMSTRASRETHDRLASTLKDRGMLCVHGGVGLGKTFAVGVHLEELAPTSTVRLKLSSPNLDTIRTTLFRRLKLPGEPPGKSSGLREAIQNALRETFHVLAVDEAQWMDTRAFEYIQELWDDEHSELAVVLVGAENCYHKIKRRPPLDSRITSWQQYKPLTSTEVLTLIPAYHPAWADVPAEDIRWINTDACHGNFREWAKITYHLHEALSTPGRTYSRDLIRWIFRHLDPTRRDDDPDDHLG</sequence>
<dbReference type="Pfam" id="PF13401">
    <property type="entry name" value="AAA_22"/>
    <property type="match status" value="1"/>
</dbReference>
<evidence type="ECO:0000313" key="2">
    <source>
        <dbReference type="EMBL" id="TJZ99591.1"/>
    </source>
</evidence>
<comment type="caution">
    <text evidence="2">The sequence shown here is derived from an EMBL/GenBank/DDBJ whole genome shotgun (WGS) entry which is preliminary data.</text>
</comment>
<keyword evidence="2" id="KW-0067">ATP-binding</keyword>
<reference evidence="2 3" key="1">
    <citation type="submission" date="2019-04" db="EMBL/GenBank/DDBJ databases">
        <title>Streptomyces oryziradicis sp. nov., a novel actinomycete isolated from rhizosphere soil of rice (Oryza sativa L.).</title>
        <authorList>
            <person name="Li C."/>
        </authorList>
    </citation>
    <scope>NUCLEOTIDE SEQUENCE [LARGE SCALE GENOMIC DNA]</scope>
    <source>
        <strain evidence="2 3">NEAU-C40</strain>
    </source>
</reference>
<dbReference type="EMBL" id="SUMC01000101">
    <property type="protein sequence ID" value="TJZ99591.1"/>
    <property type="molecule type" value="Genomic_DNA"/>
</dbReference>
<protein>
    <submittedName>
        <fullName evidence="2">ATP-binding protein</fullName>
    </submittedName>
</protein>
<keyword evidence="3" id="KW-1185">Reference proteome</keyword>
<organism evidence="2 3">
    <name type="scientific">Actinacidiphila oryziradicis</name>
    <dbReference type="NCBI Taxonomy" id="2571141"/>
    <lineage>
        <taxon>Bacteria</taxon>
        <taxon>Bacillati</taxon>
        <taxon>Actinomycetota</taxon>
        <taxon>Actinomycetes</taxon>
        <taxon>Kitasatosporales</taxon>
        <taxon>Streptomycetaceae</taxon>
        <taxon>Actinacidiphila</taxon>
    </lineage>
</organism>
<dbReference type="GO" id="GO:0005524">
    <property type="term" value="F:ATP binding"/>
    <property type="evidence" value="ECO:0007669"/>
    <property type="project" value="UniProtKB-KW"/>
</dbReference>
<evidence type="ECO:0000313" key="3">
    <source>
        <dbReference type="Proteomes" id="UP000305778"/>
    </source>
</evidence>
<accession>A0A4U0RTU4</accession>
<dbReference type="AlphaFoldDB" id="A0A4U0RTU4"/>
<proteinExistence type="predicted"/>
<evidence type="ECO:0000259" key="1">
    <source>
        <dbReference type="Pfam" id="PF13401"/>
    </source>
</evidence>
<name>A0A4U0RTU4_9ACTN</name>
<dbReference type="InterPro" id="IPR027417">
    <property type="entry name" value="P-loop_NTPase"/>
</dbReference>
<dbReference type="InterPro" id="IPR049945">
    <property type="entry name" value="AAA_22"/>
</dbReference>
<dbReference type="PANTHER" id="PTHR35894:SF1">
    <property type="entry name" value="PHOSPHORIBULOKINASE _ URIDINE KINASE FAMILY"/>
    <property type="match status" value="1"/>
</dbReference>